<dbReference type="InterPro" id="IPR025250">
    <property type="entry name" value="DUF4199"/>
</dbReference>
<keyword evidence="1" id="KW-1133">Transmembrane helix</keyword>
<name>A0A1S2VFZ5_9BACT</name>
<reference evidence="2 3" key="1">
    <citation type="submission" date="2016-10" db="EMBL/GenBank/DDBJ databases">
        <title>Arsenicibacter rosenii gen. nov., sp. nov., an efficient arsenic-methylating bacterium isolated from an arsenic-contaminated paddy soil.</title>
        <authorList>
            <person name="Huang K."/>
        </authorList>
    </citation>
    <scope>NUCLEOTIDE SEQUENCE [LARGE SCALE GENOMIC DNA]</scope>
    <source>
        <strain evidence="2 3">SM-1</strain>
    </source>
</reference>
<dbReference type="Pfam" id="PF13858">
    <property type="entry name" value="DUF4199"/>
    <property type="match status" value="1"/>
</dbReference>
<gene>
    <name evidence="2" type="ORF">BLX24_18045</name>
</gene>
<evidence type="ECO:0000256" key="1">
    <source>
        <dbReference type="SAM" id="Phobius"/>
    </source>
</evidence>
<evidence type="ECO:0008006" key="4">
    <source>
        <dbReference type="Google" id="ProtNLM"/>
    </source>
</evidence>
<feature type="transmembrane region" description="Helical" evidence="1">
    <location>
        <begin position="139"/>
        <end position="163"/>
    </location>
</feature>
<keyword evidence="1" id="KW-0472">Membrane</keyword>
<evidence type="ECO:0000313" key="3">
    <source>
        <dbReference type="Proteomes" id="UP000181790"/>
    </source>
</evidence>
<keyword evidence="1" id="KW-0812">Transmembrane</keyword>
<keyword evidence="3" id="KW-1185">Reference proteome</keyword>
<organism evidence="2 3">
    <name type="scientific">Arsenicibacter rosenii</name>
    <dbReference type="NCBI Taxonomy" id="1750698"/>
    <lineage>
        <taxon>Bacteria</taxon>
        <taxon>Pseudomonadati</taxon>
        <taxon>Bacteroidota</taxon>
        <taxon>Cytophagia</taxon>
        <taxon>Cytophagales</taxon>
        <taxon>Spirosomataceae</taxon>
        <taxon>Arsenicibacter</taxon>
    </lineage>
</organism>
<dbReference type="OrthoDB" id="1122768at2"/>
<evidence type="ECO:0000313" key="2">
    <source>
        <dbReference type="EMBL" id="OIN57653.1"/>
    </source>
</evidence>
<dbReference type="Proteomes" id="UP000181790">
    <property type="component" value="Unassembled WGS sequence"/>
</dbReference>
<dbReference type="EMBL" id="MORL01000010">
    <property type="protein sequence ID" value="OIN57653.1"/>
    <property type="molecule type" value="Genomic_DNA"/>
</dbReference>
<proteinExistence type="predicted"/>
<feature type="transmembrane region" description="Helical" evidence="1">
    <location>
        <begin position="12"/>
        <end position="32"/>
    </location>
</feature>
<feature type="transmembrane region" description="Helical" evidence="1">
    <location>
        <begin position="77"/>
        <end position="97"/>
    </location>
</feature>
<sequence>MEEKVSSARFALKWGVILAVGQILFSTALYMTDQMGNAGLSSLSYILIIAVLVMAMRDFRSANNGFMSYGEGLGLSALIGGVSGLLSSAFSVFYTTVIDTEVMGRMVDRVREDLEAKNIPDATIDAQIGMMEKFQSPGFLFIFGIIGMIVMSVIFALVIAAILRKNKPVFE</sequence>
<accession>A0A1S2VFZ5</accession>
<dbReference type="AlphaFoldDB" id="A0A1S2VFZ5"/>
<protein>
    <recommendedName>
        <fullName evidence="4">DUF4199 domain-containing protein</fullName>
    </recommendedName>
</protein>
<comment type="caution">
    <text evidence="2">The sequence shown here is derived from an EMBL/GenBank/DDBJ whole genome shotgun (WGS) entry which is preliminary data.</text>
</comment>
<feature type="transmembrane region" description="Helical" evidence="1">
    <location>
        <begin position="38"/>
        <end position="56"/>
    </location>
</feature>
<dbReference type="RefSeq" id="WP_071504594.1">
    <property type="nucleotide sequence ID" value="NZ_MORL01000010.1"/>
</dbReference>